<sequence>MDNFIKTKRLIGLFLMIVSFLLIAGCSENGQAIETETEKVGDSIEQDKAAIQAVIEKQFNGPDEKYRELWNAAMDSQTGDMDEEQYNAWLNSLEYKALIAYMDDTYALYFTDNAYETYKNTDAFMYSLSDREYKVSSDNIKIIQNETEKTLYTFTFQVLFESETGKPETFDLEGEAIVPTAGKIGKIQVNNQQRLLEKITY</sequence>
<protein>
    <submittedName>
        <fullName evidence="1">Uncharacterized protein</fullName>
    </submittedName>
</protein>
<name>A0A1C7EG37_9BACL</name>
<accession>A0A1C7EG37</accession>
<dbReference type="RefSeq" id="WP_065525729.1">
    <property type="nucleotide sequence ID" value="NZ_CP016543.2"/>
</dbReference>
<dbReference type="Proteomes" id="UP000092495">
    <property type="component" value="Chromosome"/>
</dbReference>
<gene>
    <name evidence="1" type="ORF">BCM40_04310</name>
</gene>
<keyword evidence="2" id="KW-1185">Reference proteome</keyword>
<dbReference type="PROSITE" id="PS51257">
    <property type="entry name" value="PROKAR_LIPOPROTEIN"/>
    <property type="match status" value="1"/>
</dbReference>
<dbReference type="AlphaFoldDB" id="A0A1C7EG37"/>
<reference evidence="1" key="1">
    <citation type="submission" date="2016-10" db="EMBL/GenBank/DDBJ databases">
        <authorList>
            <person name="See-Too W.S."/>
        </authorList>
    </citation>
    <scope>NUCLEOTIDE SEQUENCE</scope>
    <source>
        <strain evidence="1">DSM 22276</strain>
    </source>
</reference>
<dbReference type="OrthoDB" id="2425726at2"/>
<dbReference type="KEGG" id="pdg:BCM40_04310"/>
<dbReference type="EMBL" id="CP016543">
    <property type="protein sequence ID" value="ANU22626.1"/>
    <property type="molecule type" value="Genomic_DNA"/>
</dbReference>
<evidence type="ECO:0000313" key="2">
    <source>
        <dbReference type="Proteomes" id="UP000092495"/>
    </source>
</evidence>
<organism evidence="1 2">
    <name type="scientific">Planococcus donghaensis</name>
    <dbReference type="NCBI Taxonomy" id="414778"/>
    <lineage>
        <taxon>Bacteria</taxon>
        <taxon>Bacillati</taxon>
        <taxon>Bacillota</taxon>
        <taxon>Bacilli</taxon>
        <taxon>Bacillales</taxon>
        <taxon>Caryophanaceae</taxon>
        <taxon>Planococcus</taxon>
    </lineage>
</organism>
<evidence type="ECO:0000313" key="1">
    <source>
        <dbReference type="EMBL" id="ANU22626.1"/>
    </source>
</evidence>
<proteinExistence type="predicted"/>